<keyword evidence="6" id="KW-1185">Reference proteome</keyword>
<keyword evidence="2" id="KW-0720">Serine protease</keyword>
<evidence type="ECO:0000256" key="3">
    <source>
        <dbReference type="SAM" id="MobiDB-lite"/>
    </source>
</evidence>
<organism evidence="5 6">
    <name type="scientific">Deinococcus yavapaiensis KR-236</name>
    <dbReference type="NCBI Taxonomy" id="694435"/>
    <lineage>
        <taxon>Bacteria</taxon>
        <taxon>Thermotogati</taxon>
        <taxon>Deinococcota</taxon>
        <taxon>Deinococci</taxon>
        <taxon>Deinococcales</taxon>
        <taxon>Deinococcaceae</taxon>
        <taxon>Deinococcus</taxon>
    </lineage>
</organism>
<sequence>MLQPDSLLKFVFPSDPQLSPDGGRVAFVLSRIEEEDLDKIDKDFAKPRYKSAVYVSDGGEPRQVTSGEKGDRAPRWSPDGETLLFVSSRSGKPQLHLLPLAGGEARQLTRLKTGASEGQWSPDGTQVAFLSRGDDEDKSNERGEAKVVERLVYKFNGAGFLPVKSAALYVLNVSSGESRLVFQPETSISDFAWKPDGSGFLAIMAKDETAFASWENEVFDIDLQGQVKQVTDWRSGLFSLTIHPSGAKFVATGRPSDKTNVEEGHIFEFDLQGNWKRLDEKVDFPAGNIVAGDCHVGSFPGKPSYVGEDLVSLYTVGGSAGLFALQDGEKVERVYAEGRVVSAFTANANGTAYIQESPSEYPEVFLGGRKITNLAAKLGDFPIRQPVRVTATHSDGTEVEGWVLRNGEENQPAILTVHGGPHTAYGHGFMHEFQLFADRGYAVCYANPRGSVGYGQAFTSAIFGRWGTIDYEDLMAFFDACLSAIPDLDASRTAVMGGSYGGFMTNWVIGHTDRFTCAVTDRSICNLVSFNGTSDIAPRFWRDELGLEYIRSTDIEGLWNMSPLKYVEHVKTPCLIVHSEEDHRCPVEQAEQWFTALKLRGVETLFVRFPGENHELSRSGRPDRRMVRLEHYLRWLDSHLGVGG</sequence>
<keyword evidence="5" id="KW-0645">Protease</keyword>
<comment type="caution">
    <text evidence="5">The sequence shown here is derived from an EMBL/GenBank/DDBJ whole genome shotgun (WGS) entry which is preliminary data.</text>
</comment>
<feature type="domain" description="Peptidase S9 prolyl oligopeptidase catalytic" evidence="4">
    <location>
        <begin position="429"/>
        <end position="641"/>
    </location>
</feature>
<dbReference type="AlphaFoldDB" id="A0A318SB27"/>
<dbReference type="GO" id="GO:0006508">
    <property type="term" value="P:proteolysis"/>
    <property type="evidence" value="ECO:0007669"/>
    <property type="project" value="InterPro"/>
</dbReference>
<gene>
    <name evidence="5" type="ORF">DES52_10548</name>
</gene>
<evidence type="ECO:0000313" key="6">
    <source>
        <dbReference type="Proteomes" id="UP000248326"/>
    </source>
</evidence>
<dbReference type="PANTHER" id="PTHR42776">
    <property type="entry name" value="SERINE PEPTIDASE S9 FAMILY MEMBER"/>
    <property type="match status" value="1"/>
</dbReference>
<reference evidence="5 6" key="1">
    <citation type="submission" date="2018-06" db="EMBL/GenBank/DDBJ databases">
        <title>Genomic Encyclopedia of Type Strains, Phase IV (KMG-IV): sequencing the most valuable type-strain genomes for metagenomic binning, comparative biology and taxonomic classification.</title>
        <authorList>
            <person name="Goeker M."/>
        </authorList>
    </citation>
    <scope>NUCLEOTIDE SEQUENCE [LARGE SCALE GENOMIC DNA]</scope>
    <source>
        <strain evidence="5 6">DSM 18048</strain>
    </source>
</reference>
<dbReference type="GO" id="GO:0004252">
    <property type="term" value="F:serine-type endopeptidase activity"/>
    <property type="evidence" value="ECO:0007669"/>
    <property type="project" value="TreeGrafter"/>
</dbReference>
<dbReference type="PANTHER" id="PTHR42776:SF27">
    <property type="entry name" value="DIPEPTIDYL PEPTIDASE FAMILY MEMBER 6"/>
    <property type="match status" value="1"/>
</dbReference>
<name>A0A318SB27_9DEIO</name>
<dbReference type="InterPro" id="IPR011659">
    <property type="entry name" value="WD40"/>
</dbReference>
<proteinExistence type="predicted"/>
<dbReference type="Gene3D" id="3.40.50.1820">
    <property type="entry name" value="alpha/beta hydrolase"/>
    <property type="match status" value="1"/>
</dbReference>
<evidence type="ECO:0000259" key="4">
    <source>
        <dbReference type="Pfam" id="PF00326"/>
    </source>
</evidence>
<dbReference type="RefSeq" id="WP_110886207.1">
    <property type="nucleotide sequence ID" value="NZ_QJSX01000005.1"/>
</dbReference>
<evidence type="ECO:0000313" key="5">
    <source>
        <dbReference type="EMBL" id="PYE54411.1"/>
    </source>
</evidence>
<dbReference type="OrthoDB" id="108903at2"/>
<dbReference type="InterPro" id="IPR029058">
    <property type="entry name" value="AB_hydrolase_fold"/>
</dbReference>
<dbReference type="GO" id="GO:0004177">
    <property type="term" value="F:aminopeptidase activity"/>
    <property type="evidence" value="ECO:0007669"/>
    <property type="project" value="UniProtKB-KW"/>
</dbReference>
<keyword evidence="1" id="KW-0378">Hydrolase</keyword>
<evidence type="ECO:0000256" key="2">
    <source>
        <dbReference type="ARBA" id="ARBA00022825"/>
    </source>
</evidence>
<accession>A0A318SB27</accession>
<dbReference type="InterPro" id="IPR011042">
    <property type="entry name" value="6-blade_b-propeller_TolB-like"/>
</dbReference>
<dbReference type="Pfam" id="PF07676">
    <property type="entry name" value="PD40"/>
    <property type="match status" value="2"/>
</dbReference>
<dbReference type="InterPro" id="IPR001375">
    <property type="entry name" value="Peptidase_S9_cat"/>
</dbReference>
<dbReference type="SUPFAM" id="SSF53474">
    <property type="entry name" value="alpha/beta-Hydrolases"/>
    <property type="match status" value="1"/>
</dbReference>
<dbReference type="Proteomes" id="UP000248326">
    <property type="component" value="Unassembled WGS sequence"/>
</dbReference>
<feature type="region of interest" description="Disordered" evidence="3">
    <location>
        <begin position="55"/>
        <end position="77"/>
    </location>
</feature>
<protein>
    <submittedName>
        <fullName evidence="5">Dipeptidyl aminopeptidase/acylaminoacyl peptidase</fullName>
    </submittedName>
</protein>
<dbReference type="EMBL" id="QJSX01000005">
    <property type="protein sequence ID" value="PYE54411.1"/>
    <property type="molecule type" value="Genomic_DNA"/>
</dbReference>
<keyword evidence="5" id="KW-0031">Aminopeptidase</keyword>
<dbReference type="Pfam" id="PF00326">
    <property type="entry name" value="Peptidase_S9"/>
    <property type="match status" value="1"/>
</dbReference>
<evidence type="ECO:0000256" key="1">
    <source>
        <dbReference type="ARBA" id="ARBA00022801"/>
    </source>
</evidence>
<dbReference type="SUPFAM" id="SSF69304">
    <property type="entry name" value="Tricorn protease N-terminal domain"/>
    <property type="match status" value="1"/>
</dbReference>
<dbReference type="Gene3D" id="2.120.10.30">
    <property type="entry name" value="TolB, C-terminal domain"/>
    <property type="match status" value="1"/>
</dbReference>